<keyword evidence="2" id="KW-1185">Reference proteome</keyword>
<evidence type="ECO:0000313" key="1">
    <source>
        <dbReference type="EMBL" id="VDO21056.1"/>
    </source>
</evidence>
<name>A0A0R3QKE8_9BILA</name>
<protein>
    <submittedName>
        <fullName evidence="1 3">Uncharacterized protein</fullName>
    </submittedName>
</protein>
<organism evidence="3">
    <name type="scientific">Brugia timori</name>
    <dbReference type="NCBI Taxonomy" id="42155"/>
    <lineage>
        <taxon>Eukaryota</taxon>
        <taxon>Metazoa</taxon>
        <taxon>Ecdysozoa</taxon>
        <taxon>Nematoda</taxon>
        <taxon>Chromadorea</taxon>
        <taxon>Rhabditida</taxon>
        <taxon>Spirurina</taxon>
        <taxon>Spiruromorpha</taxon>
        <taxon>Filarioidea</taxon>
        <taxon>Onchocercidae</taxon>
        <taxon>Brugia</taxon>
    </lineage>
</organism>
<proteinExistence type="predicted"/>
<dbReference type="EMBL" id="UZAG01015513">
    <property type="protein sequence ID" value="VDO21056.1"/>
    <property type="molecule type" value="Genomic_DNA"/>
</dbReference>
<gene>
    <name evidence="1" type="ORF">BTMF_LOCUS6167</name>
</gene>
<dbReference type="WBParaSite" id="BTMF_0000808601-mRNA-1">
    <property type="protein sequence ID" value="BTMF_0000808601-mRNA-1"/>
    <property type="gene ID" value="BTMF_0000808601"/>
</dbReference>
<evidence type="ECO:0000313" key="3">
    <source>
        <dbReference type="WBParaSite" id="BTMF_0000808601-mRNA-1"/>
    </source>
</evidence>
<reference evidence="3" key="1">
    <citation type="submission" date="2017-02" db="UniProtKB">
        <authorList>
            <consortium name="WormBaseParasite"/>
        </authorList>
    </citation>
    <scope>IDENTIFICATION</scope>
</reference>
<sequence>MQVKVISLRKYGFDDIILNFYGIMPRTGPFILASSNSFWALSSISRISAMVKPYQLSIQQNTSRWNFVNRRGYCLKHL</sequence>
<dbReference type="AlphaFoldDB" id="A0A0R3QKE8"/>
<evidence type="ECO:0000313" key="2">
    <source>
        <dbReference type="Proteomes" id="UP000280834"/>
    </source>
</evidence>
<accession>A0A0R3QKE8</accession>
<dbReference type="Proteomes" id="UP000280834">
    <property type="component" value="Unassembled WGS sequence"/>
</dbReference>
<reference evidence="1 2" key="2">
    <citation type="submission" date="2018-11" db="EMBL/GenBank/DDBJ databases">
        <authorList>
            <consortium name="Pathogen Informatics"/>
        </authorList>
    </citation>
    <scope>NUCLEOTIDE SEQUENCE [LARGE SCALE GENOMIC DNA]</scope>
</reference>